<proteinExistence type="predicted"/>
<feature type="transmembrane region" description="Helical" evidence="5">
    <location>
        <begin position="366"/>
        <end position="395"/>
    </location>
</feature>
<evidence type="ECO:0000259" key="6">
    <source>
        <dbReference type="PROSITE" id="PS50801"/>
    </source>
</evidence>
<feature type="transmembrane region" description="Helical" evidence="5">
    <location>
        <begin position="233"/>
        <end position="253"/>
    </location>
</feature>
<feature type="transmembrane region" description="Helical" evidence="5">
    <location>
        <begin position="157"/>
        <end position="175"/>
    </location>
</feature>
<evidence type="ECO:0000256" key="4">
    <source>
        <dbReference type="ARBA" id="ARBA00023136"/>
    </source>
</evidence>
<keyword evidence="3 5" id="KW-1133">Transmembrane helix</keyword>
<dbReference type="AlphaFoldDB" id="A0A1H6J1Y9"/>
<dbReference type="Pfam" id="PF00916">
    <property type="entry name" value="Sulfate_transp"/>
    <property type="match status" value="2"/>
</dbReference>
<dbReference type="PROSITE" id="PS50801">
    <property type="entry name" value="STAS"/>
    <property type="match status" value="1"/>
</dbReference>
<comment type="subcellular location">
    <subcellularLocation>
        <location evidence="1">Membrane</location>
        <topology evidence="1">Multi-pass membrane protein</topology>
    </subcellularLocation>
</comment>
<feature type="transmembrane region" description="Helical" evidence="5">
    <location>
        <begin position="308"/>
        <end position="328"/>
    </location>
</feature>
<feature type="transmembrane region" description="Helical" evidence="5">
    <location>
        <begin position="335"/>
        <end position="354"/>
    </location>
</feature>
<evidence type="ECO:0000256" key="3">
    <source>
        <dbReference type="ARBA" id="ARBA00022989"/>
    </source>
</evidence>
<dbReference type="STRING" id="370526.SAMN04489835_1422"/>
<feature type="transmembrane region" description="Helical" evidence="5">
    <location>
        <begin position="32"/>
        <end position="55"/>
    </location>
</feature>
<evidence type="ECO:0000313" key="8">
    <source>
        <dbReference type="Proteomes" id="UP000182915"/>
    </source>
</evidence>
<dbReference type="OrthoDB" id="9771198at2"/>
<dbReference type="InterPro" id="IPR036513">
    <property type="entry name" value="STAS_dom_sf"/>
</dbReference>
<feature type="transmembrane region" description="Helical" evidence="5">
    <location>
        <begin position="274"/>
        <end position="296"/>
    </location>
</feature>
<evidence type="ECO:0000256" key="2">
    <source>
        <dbReference type="ARBA" id="ARBA00022692"/>
    </source>
</evidence>
<organism evidence="7 8">
    <name type="scientific">Mycolicibacterium rutilum</name>
    <name type="common">Mycobacterium rutilum</name>
    <dbReference type="NCBI Taxonomy" id="370526"/>
    <lineage>
        <taxon>Bacteria</taxon>
        <taxon>Bacillati</taxon>
        <taxon>Actinomycetota</taxon>
        <taxon>Actinomycetes</taxon>
        <taxon>Mycobacteriales</taxon>
        <taxon>Mycobacteriaceae</taxon>
        <taxon>Mycolicibacterium</taxon>
    </lineage>
</organism>
<accession>A0A1H6J1Y9</accession>
<protein>
    <submittedName>
        <fullName evidence="7">Sulfate permease, SulP family</fullName>
    </submittedName>
</protein>
<dbReference type="CDD" id="cd07042">
    <property type="entry name" value="STAS_SulP_like_sulfate_transporter"/>
    <property type="match status" value="1"/>
</dbReference>
<reference evidence="8" key="1">
    <citation type="submission" date="2016-10" db="EMBL/GenBank/DDBJ databases">
        <authorList>
            <person name="Varghese N."/>
            <person name="Submissions S."/>
        </authorList>
    </citation>
    <scope>NUCLEOTIDE SEQUENCE [LARGE SCALE GENOMIC DNA]</scope>
    <source>
        <strain evidence="8">DSM 45405</strain>
    </source>
</reference>
<feature type="transmembrane region" description="Helical" evidence="5">
    <location>
        <begin position="182"/>
        <end position="201"/>
    </location>
</feature>
<name>A0A1H6J1Y9_MYCRU</name>
<evidence type="ECO:0000256" key="5">
    <source>
        <dbReference type="SAM" id="Phobius"/>
    </source>
</evidence>
<evidence type="ECO:0000313" key="7">
    <source>
        <dbReference type="EMBL" id="SEH55932.1"/>
    </source>
</evidence>
<dbReference type="InterPro" id="IPR002645">
    <property type="entry name" value="STAS_dom"/>
</dbReference>
<keyword evidence="8" id="KW-1185">Reference proteome</keyword>
<dbReference type="GO" id="GO:0016020">
    <property type="term" value="C:membrane"/>
    <property type="evidence" value="ECO:0007669"/>
    <property type="project" value="UniProtKB-SubCell"/>
</dbReference>
<evidence type="ECO:0000256" key="1">
    <source>
        <dbReference type="ARBA" id="ARBA00004141"/>
    </source>
</evidence>
<feature type="transmembrane region" description="Helical" evidence="5">
    <location>
        <begin position="67"/>
        <end position="95"/>
    </location>
</feature>
<dbReference type="Proteomes" id="UP000182915">
    <property type="component" value="Chromosome I"/>
</dbReference>
<feature type="transmembrane region" description="Helical" evidence="5">
    <location>
        <begin position="133"/>
        <end position="151"/>
    </location>
</feature>
<gene>
    <name evidence="7" type="ORF">SAMN04489835_1422</name>
</gene>
<dbReference type="InterPro" id="IPR011547">
    <property type="entry name" value="SLC26A/SulP_dom"/>
</dbReference>
<dbReference type="InterPro" id="IPR052706">
    <property type="entry name" value="Membrane-Transporter-like"/>
</dbReference>
<dbReference type="PANTHER" id="PTHR43310:SF1">
    <property type="entry name" value="SULFATE TRANSPORTER YBAR-RELATED"/>
    <property type="match status" value="1"/>
</dbReference>
<feature type="domain" description="STAS" evidence="6">
    <location>
        <begin position="405"/>
        <end position="499"/>
    </location>
</feature>
<dbReference type="Pfam" id="PF01740">
    <property type="entry name" value="STAS"/>
    <property type="match status" value="1"/>
</dbReference>
<sequence length="499" mass="52046">MSLTLPSPRVHSPATPSVLQALRSPALLRTEVLAGLVVALALIPEAIAFSVIAGVDPRVGLFSSVTMAITIAIAGGRPAMISAATAAVALVVAPVAREYGVGYLVATIVLAGLFQVLLAVGGVAKLMRFIPRSVMIGFVNALAILVFVSQVPHLLGVPWLVYPLTAVGIALMVLLPKVTTAVPAPLVVVLVLTALVVLFGWDVPDVGDQGALPDSLPLPGIPDVPLTWHTVQIIAPYALGAALVGLLESLMTAKLVDDITETPSNKTREAFGQGMANIVTALFGGMGGCAVVGQTMMNVKVARARTRISTFLAGVFILVLVVALGPVVGMIPMAALVAVMIVVSVATLDWHSIAPRTLKVMPRSETAVMVVTVIGTVATGNLAIGVGLGVLAAMVGFARRVAHMTIVESDSASDTRTYRVRGELFFASSNDLIHQFDYANDPDEVVIDLSRTDVWDASSVATLDAIRQKYEARGKTVRLTGLDGASLERLTKLSGRLGI</sequence>
<dbReference type="PANTHER" id="PTHR43310">
    <property type="entry name" value="SULFATE TRANSPORTER YBAR-RELATED"/>
    <property type="match status" value="1"/>
</dbReference>
<feature type="transmembrane region" description="Helical" evidence="5">
    <location>
        <begin position="101"/>
        <end position="121"/>
    </location>
</feature>
<keyword evidence="4 5" id="KW-0472">Membrane</keyword>
<dbReference type="Gene3D" id="3.30.750.24">
    <property type="entry name" value="STAS domain"/>
    <property type="match status" value="1"/>
</dbReference>
<keyword evidence="2 5" id="KW-0812">Transmembrane</keyword>
<dbReference type="RefSeq" id="WP_083406560.1">
    <property type="nucleotide sequence ID" value="NZ_LT629971.1"/>
</dbReference>
<dbReference type="EMBL" id="LT629971">
    <property type="protein sequence ID" value="SEH55932.1"/>
    <property type="molecule type" value="Genomic_DNA"/>
</dbReference>
<dbReference type="SUPFAM" id="SSF52091">
    <property type="entry name" value="SpoIIaa-like"/>
    <property type="match status" value="1"/>
</dbReference>